<reference evidence="3" key="1">
    <citation type="submission" date="2021-03" db="EMBL/GenBank/DDBJ databases">
        <authorList>
            <person name="Tagirdzhanova G."/>
        </authorList>
    </citation>
    <scope>NUCLEOTIDE SEQUENCE</scope>
</reference>
<evidence type="ECO:0000256" key="2">
    <source>
        <dbReference type="SAM" id="MobiDB-lite"/>
    </source>
</evidence>
<dbReference type="OrthoDB" id="10546908at2759"/>
<evidence type="ECO:0000313" key="4">
    <source>
        <dbReference type="Proteomes" id="UP000664203"/>
    </source>
</evidence>
<accession>A0A8H3IEC4</accession>
<dbReference type="AlphaFoldDB" id="A0A8H3IEC4"/>
<protein>
    <recommendedName>
        <fullName evidence="5">CCHC-type domain-containing protein</fullName>
    </recommendedName>
</protein>
<feature type="compositionally biased region" description="Polar residues" evidence="2">
    <location>
        <begin position="121"/>
        <end position="149"/>
    </location>
</feature>
<organism evidence="3 4">
    <name type="scientific">Alectoria fallacina</name>
    <dbReference type="NCBI Taxonomy" id="1903189"/>
    <lineage>
        <taxon>Eukaryota</taxon>
        <taxon>Fungi</taxon>
        <taxon>Dikarya</taxon>
        <taxon>Ascomycota</taxon>
        <taxon>Pezizomycotina</taxon>
        <taxon>Lecanoromycetes</taxon>
        <taxon>OSLEUM clade</taxon>
        <taxon>Lecanoromycetidae</taxon>
        <taxon>Lecanorales</taxon>
        <taxon>Lecanorineae</taxon>
        <taxon>Parmeliaceae</taxon>
        <taxon>Alectoria</taxon>
    </lineage>
</organism>
<comment type="caution">
    <text evidence="3">The sequence shown here is derived from an EMBL/GenBank/DDBJ whole genome shotgun (WGS) entry which is preliminary data.</text>
</comment>
<evidence type="ECO:0000256" key="1">
    <source>
        <dbReference type="SAM" id="Coils"/>
    </source>
</evidence>
<gene>
    <name evidence="3" type="ORF">ALECFALPRED_002869</name>
</gene>
<feature type="region of interest" description="Disordered" evidence="2">
    <location>
        <begin position="73"/>
        <end position="165"/>
    </location>
</feature>
<keyword evidence="1" id="KW-0175">Coiled coil</keyword>
<sequence length="382" mass="42475">MSNITGTSPLNARQLQGLLRGSQRSLVSIQVFGEHICSIERGLAQHFSPIWRQRLANAAVKIVHVGFPANAPAGSSENSPLGNLPPAVPLSDTPATFQGNAPSGNAPSGNVQIRSPKKRTGNTFRQQAFRESQTLSQTRFPGEQTNNIFRQHPLRTPAPPTRIQSADPLEKNTIKYLVQWMQRGGADPTGQNALLYPQGNPVALEKLHHLATTLGIDPLIARTHGDLAAARPLALPVVTPTPGPPKTCYKCGQQGYVTTGSRPFFPLPKTLLRIQASKQASQLILARGRALCSHLGKDCVFCVYCKRTGHLIGDCARKREADQRRRVREEERAERERRRLEFLERERKRAERDEVEWEKQKRRDVRTGKAMVDGYGNVVYRV</sequence>
<evidence type="ECO:0000313" key="3">
    <source>
        <dbReference type="EMBL" id="CAF9924937.1"/>
    </source>
</evidence>
<dbReference type="EMBL" id="CAJPDR010000197">
    <property type="protein sequence ID" value="CAF9924937.1"/>
    <property type="molecule type" value="Genomic_DNA"/>
</dbReference>
<proteinExistence type="predicted"/>
<name>A0A8H3IEC4_9LECA</name>
<keyword evidence="4" id="KW-1185">Reference proteome</keyword>
<feature type="coiled-coil region" evidence="1">
    <location>
        <begin position="319"/>
        <end position="360"/>
    </location>
</feature>
<feature type="compositionally biased region" description="Polar residues" evidence="2">
    <location>
        <begin position="93"/>
        <end position="113"/>
    </location>
</feature>
<evidence type="ECO:0008006" key="5">
    <source>
        <dbReference type="Google" id="ProtNLM"/>
    </source>
</evidence>
<dbReference type="Proteomes" id="UP000664203">
    <property type="component" value="Unassembled WGS sequence"/>
</dbReference>